<proteinExistence type="predicted"/>
<dbReference type="Ensembl" id="ENSMMST00000019337.1">
    <property type="protein sequence ID" value="ENSMMSP00000017501.1"/>
    <property type="gene ID" value="ENSMMSG00000013290.1"/>
</dbReference>
<dbReference type="AlphaFoldDB" id="A0A8C6DJU0"/>
<dbReference type="GeneTree" id="ENSGT00390000016277"/>
<dbReference type="Proteomes" id="UP000694544">
    <property type="component" value="Unplaced"/>
</dbReference>
<keyword evidence="2" id="KW-1185">Reference proteome</keyword>
<evidence type="ECO:0000313" key="2">
    <source>
        <dbReference type="Proteomes" id="UP000694544"/>
    </source>
</evidence>
<evidence type="ECO:0000313" key="1">
    <source>
        <dbReference type="Ensembl" id="ENSMMSP00000017501.1"/>
    </source>
</evidence>
<protein>
    <submittedName>
        <fullName evidence="1">Uncharacterized protein</fullName>
    </submittedName>
</protein>
<name>A0A8C6DJU0_MOSMO</name>
<organism evidence="1 2">
    <name type="scientific">Moschus moschiferus</name>
    <name type="common">Siberian musk deer</name>
    <name type="synonym">Moschus sibiricus</name>
    <dbReference type="NCBI Taxonomy" id="68415"/>
    <lineage>
        <taxon>Eukaryota</taxon>
        <taxon>Metazoa</taxon>
        <taxon>Chordata</taxon>
        <taxon>Craniata</taxon>
        <taxon>Vertebrata</taxon>
        <taxon>Euteleostomi</taxon>
        <taxon>Mammalia</taxon>
        <taxon>Eutheria</taxon>
        <taxon>Laurasiatheria</taxon>
        <taxon>Artiodactyla</taxon>
        <taxon>Ruminantia</taxon>
        <taxon>Pecora</taxon>
        <taxon>Moschidae</taxon>
        <taxon>Moschus</taxon>
    </lineage>
</organism>
<reference evidence="1" key="2">
    <citation type="submission" date="2025-09" db="UniProtKB">
        <authorList>
            <consortium name="Ensembl"/>
        </authorList>
    </citation>
    <scope>IDENTIFICATION</scope>
</reference>
<reference evidence="1" key="1">
    <citation type="submission" date="2025-08" db="UniProtKB">
        <authorList>
            <consortium name="Ensembl"/>
        </authorList>
    </citation>
    <scope>IDENTIFICATION</scope>
</reference>
<accession>A0A8C6DJU0</accession>
<sequence>MANDLEQKPQGWLSSWLPTWHLTFMSQLKNVEARRILQCLQNKFLARYVSLPNQNKTWTVTVSPELRDHTPLVMVHSFGAMWASGSSKLEKKEWASH</sequence>